<organism evidence="2 3">
    <name type="scientific">Lupinus albus</name>
    <name type="common">White lupine</name>
    <name type="synonym">Lupinus termis</name>
    <dbReference type="NCBI Taxonomy" id="3870"/>
    <lineage>
        <taxon>Eukaryota</taxon>
        <taxon>Viridiplantae</taxon>
        <taxon>Streptophyta</taxon>
        <taxon>Embryophyta</taxon>
        <taxon>Tracheophyta</taxon>
        <taxon>Spermatophyta</taxon>
        <taxon>Magnoliopsida</taxon>
        <taxon>eudicotyledons</taxon>
        <taxon>Gunneridae</taxon>
        <taxon>Pentapetalae</taxon>
        <taxon>rosids</taxon>
        <taxon>fabids</taxon>
        <taxon>Fabales</taxon>
        <taxon>Fabaceae</taxon>
        <taxon>Papilionoideae</taxon>
        <taxon>50 kb inversion clade</taxon>
        <taxon>genistoids sensu lato</taxon>
        <taxon>core genistoids</taxon>
        <taxon>Genisteae</taxon>
        <taxon>Lupinus</taxon>
    </lineage>
</organism>
<dbReference type="InterPro" id="IPR021983">
    <property type="entry name" value="PRP8_domainIV"/>
</dbReference>
<evidence type="ECO:0000256" key="1">
    <source>
        <dbReference type="SAM" id="MobiDB-lite"/>
    </source>
</evidence>
<evidence type="ECO:0000313" key="3">
    <source>
        <dbReference type="Proteomes" id="UP000447434"/>
    </source>
</evidence>
<sequence length="326" mass="37176">MANSNEKKMSDDTNSGDVGSEVSESALYEWRKLTMKAFMSYSSEPTEHYLSSQNYEEIFSNQIIWFVDDTNVYRVTNHKTSEGNLTMKPINGAVFIFNPRTGQSFLKVIHTSVWDGQKRLGQLAKWKTAEEVVALVRSLPVKEKPKQIIFTSKGMLEPLIVYLMDFPNIVFKGSHLQLPFQACLKIEKFEDLILKATEPQMVMFNIYDDWLKTISSHTAFSRLILILRALHVNNEKAKMLLKPDITIITEPHHIWPSLNDDLWMKVEVALRDLVLSDYANKNNVNTSALTQSEIRDIILGAKIEKQAHDTYQSTIVTTAGPSSSNK</sequence>
<dbReference type="GO" id="GO:0071013">
    <property type="term" value="C:catalytic step 2 spliceosome"/>
    <property type="evidence" value="ECO:0007669"/>
    <property type="project" value="TreeGrafter"/>
</dbReference>
<dbReference type="PANTHER" id="PTHR11140:SF0">
    <property type="entry name" value="PRE-MRNA-PROCESSING-SPLICING FACTOR 8"/>
    <property type="match status" value="1"/>
</dbReference>
<name>A0A6A4QPJ3_LUPAL</name>
<dbReference type="GO" id="GO:0030623">
    <property type="term" value="F:U5 snRNA binding"/>
    <property type="evidence" value="ECO:0007669"/>
    <property type="project" value="TreeGrafter"/>
</dbReference>
<feature type="region of interest" description="Disordered" evidence="1">
    <location>
        <begin position="1"/>
        <end position="20"/>
    </location>
</feature>
<dbReference type="GO" id="GO:0030620">
    <property type="term" value="F:U2 snRNA binding"/>
    <property type="evidence" value="ECO:0007669"/>
    <property type="project" value="TreeGrafter"/>
</dbReference>
<dbReference type="Gene3D" id="3.30.420.230">
    <property type="match status" value="1"/>
</dbReference>
<dbReference type="AlphaFoldDB" id="A0A6A4QPJ3"/>
<keyword evidence="3" id="KW-1185">Reference proteome</keyword>
<dbReference type="SUPFAM" id="SSF53098">
    <property type="entry name" value="Ribonuclease H-like"/>
    <property type="match status" value="1"/>
</dbReference>
<proteinExistence type="predicted"/>
<dbReference type="GO" id="GO:0017070">
    <property type="term" value="F:U6 snRNA binding"/>
    <property type="evidence" value="ECO:0007669"/>
    <property type="project" value="TreeGrafter"/>
</dbReference>
<dbReference type="OrthoDB" id="5548919at2759"/>
<dbReference type="CDD" id="cd13838">
    <property type="entry name" value="RNase_H_like_Prp8_IV"/>
    <property type="match status" value="1"/>
</dbReference>
<reference evidence="3" key="1">
    <citation type="journal article" date="2020" name="Nat. Commun.">
        <title>Genome sequence of the cluster root forming white lupin.</title>
        <authorList>
            <person name="Hufnagel B."/>
            <person name="Marques A."/>
            <person name="Soriano A."/>
            <person name="Marques L."/>
            <person name="Divol F."/>
            <person name="Doumas P."/>
            <person name="Sallet E."/>
            <person name="Mancinotti D."/>
            <person name="Carrere S."/>
            <person name="Marande W."/>
            <person name="Arribat S."/>
            <person name="Keller J."/>
            <person name="Huneau C."/>
            <person name="Blein T."/>
            <person name="Aime D."/>
            <person name="Laguerre M."/>
            <person name="Taylor J."/>
            <person name="Schubert V."/>
            <person name="Nelson M."/>
            <person name="Geu-Flores F."/>
            <person name="Crespi M."/>
            <person name="Gallardo-Guerrero K."/>
            <person name="Delaux P.-M."/>
            <person name="Salse J."/>
            <person name="Berges H."/>
            <person name="Guyot R."/>
            <person name="Gouzy J."/>
            <person name="Peret B."/>
        </authorList>
    </citation>
    <scope>NUCLEOTIDE SEQUENCE [LARGE SCALE GENOMIC DNA]</scope>
    <source>
        <strain evidence="3">cv. Amiga</strain>
    </source>
</reference>
<dbReference type="Proteomes" id="UP000447434">
    <property type="component" value="Chromosome 4"/>
</dbReference>
<dbReference type="GO" id="GO:0030619">
    <property type="term" value="F:U1 snRNA binding"/>
    <property type="evidence" value="ECO:0007669"/>
    <property type="project" value="TreeGrafter"/>
</dbReference>
<dbReference type="Pfam" id="PF12134">
    <property type="entry name" value="PRP8_domainIV"/>
    <property type="match status" value="1"/>
</dbReference>
<dbReference type="GO" id="GO:0097157">
    <property type="term" value="F:pre-mRNA intronic binding"/>
    <property type="evidence" value="ECO:0007669"/>
    <property type="project" value="TreeGrafter"/>
</dbReference>
<comment type="caution">
    <text evidence="2">The sequence shown here is derived from an EMBL/GenBank/DDBJ whole genome shotgun (WGS) entry which is preliminary data.</text>
</comment>
<dbReference type="GO" id="GO:0005682">
    <property type="term" value="C:U5 snRNP"/>
    <property type="evidence" value="ECO:0007669"/>
    <property type="project" value="TreeGrafter"/>
</dbReference>
<feature type="compositionally biased region" description="Basic and acidic residues" evidence="1">
    <location>
        <begin position="1"/>
        <end position="11"/>
    </location>
</feature>
<dbReference type="GO" id="GO:0000244">
    <property type="term" value="P:spliceosomal tri-snRNP complex assembly"/>
    <property type="evidence" value="ECO:0007669"/>
    <property type="project" value="TreeGrafter"/>
</dbReference>
<dbReference type="FunFam" id="3.30.420.230:FF:000001">
    <property type="entry name" value="Pre-mRNA-processing-splicing factor 8"/>
    <property type="match status" value="1"/>
</dbReference>
<dbReference type="InterPro" id="IPR027652">
    <property type="entry name" value="PRP8"/>
</dbReference>
<dbReference type="Gene3D" id="1.20.80.40">
    <property type="match status" value="1"/>
</dbReference>
<dbReference type="InterPro" id="IPR012337">
    <property type="entry name" value="RNaseH-like_sf"/>
</dbReference>
<dbReference type="InterPro" id="IPR043173">
    <property type="entry name" value="Prp8_domainIV_fingers"/>
</dbReference>
<dbReference type="InterPro" id="IPR043172">
    <property type="entry name" value="Prp8_domainIV_palm"/>
</dbReference>
<dbReference type="FunFam" id="1.20.80.40:FF:000001">
    <property type="entry name" value="Pre-mRNA-processing-splicing factor 8"/>
    <property type="match status" value="1"/>
</dbReference>
<evidence type="ECO:0000313" key="2">
    <source>
        <dbReference type="EMBL" id="KAE9614884.1"/>
    </source>
</evidence>
<dbReference type="EMBL" id="WOCE01000004">
    <property type="protein sequence ID" value="KAE9614884.1"/>
    <property type="molecule type" value="Genomic_DNA"/>
</dbReference>
<accession>A0A6A4QPJ3</accession>
<protein>
    <submittedName>
        <fullName evidence="2">Putative ribonuclease H-like domain, PRP8 domain IV core, pre-mRNA-processing-splicing factor 8</fullName>
    </submittedName>
</protein>
<gene>
    <name evidence="2" type="ORF">Lalb_Chr04g0249401</name>
</gene>
<dbReference type="PANTHER" id="PTHR11140">
    <property type="entry name" value="PRE-MRNA SPLICING FACTOR PRP8"/>
    <property type="match status" value="1"/>
</dbReference>